<dbReference type="OrthoDB" id="6057488at2"/>
<organism evidence="1 2">
    <name type="scientific">Thioalkalivibrio denitrificans</name>
    <dbReference type="NCBI Taxonomy" id="108003"/>
    <lineage>
        <taxon>Bacteria</taxon>
        <taxon>Pseudomonadati</taxon>
        <taxon>Pseudomonadota</taxon>
        <taxon>Gammaproteobacteria</taxon>
        <taxon>Chromatiales</taxon>
        <taxon>Ectothiorhodospiraceae</taxon>
        <taxon>Thioalkalivibrio</taxon>
    </lineage>
</organism>
<accession>A0A1V3NHQ7</accession>
<evidence type="ECO:0000313" key="1">
    <source>
        <dbReference type="EMBL" id="OOG24601.1"/>
    </source>
</evidence>
<reference evidence="1 2" key="1">
    <citation type="submission" date="2017-02" db="EMBL/GenBank/DDBJ databases">
        <title>Genomic diversity within the haloalkaliphilic genus Thioalkalivibrio.</title>
        <authorList>
            <person name="Ahn A.-C."/>
            <person name="Meier-Kolthoff J."/>
            <person name="Overmars L."/>
            <person name="Richter M."/>
            <person name="Woyke T."/>
            <person name="Sorokin D.Y."/>
            <person name="Muyzer G."/>
        </authorList>
    </citation>
    <scope>NUCLEOTIDE SEQUENCE [LARGE SCALE GENOMIC DNA]</scope>
    <source>
        <strain evidence="1 2">ALJD</strain>
    </source>
</reference>
<proteinExistence type="predicted"/>
<dbReference type="Proteomes" id="UP000189462">
    <property type="component" value="Unassembled WGS sequence"/>
</dbReference>
<comment type="caution">
    <text evidence="1">The sequence shown here is derived from an EMBL/GenBank/DDBJ whole genome shotgun (WGS) entry which is preliminary data.</text>
</comment>
<protein>
    <submittedName>
        <fullName evidence="1">Esterase</fullName>
    </submittedName>
</protein>
<dbReference type="AlphaFoldDB" id="A0A1V3NHQ7"/>
<evidence type="ECO:0000313" key="2">
    <source>
        <dbReference type="Proteomes" id="UP000189462"/>
    </source>
</evidence>
<keyword evidence="2" id="KW-1185">Reference proteome</keyword>
<name>A0A1V3NHQ7_9GAMM</name>
<dbReference type="RefSeq" id="WP_077278700.1">
    <property type="nucleotide sequence ID" value="NZ_MVBK01000045.1"/>
</dbReference>
<gene>
    <name evidence="1" type="ORF">B1C78_08350</name>
</gene>
<sequence length="228" mass="25998">MAQGTLPQTSLWSRISELWQTAHDYLIAGLRRRPEPINDLQSLRHFLQTRASYIAQTSLYGYLRTRAGMRYPELFDDDVFVVSINGAKWHMWLACLSDLAVYCGGMLRLKAPGSPADVGRLMREAVEVILRETGVPEDADKEFPEHAERVRERLKHVDWNAVTDDEGPFSESPAALVRYAPIMEELKQLDAEVVKNSVRFHWNEIRRHVREHMDADAVLTAARDAGVA</sequence>
<dbReference type="EMBL" id="MVBK01000045">
    <property type="protein sequence ID" value="OOG24601.1"/>
    <property type="molecule type" value="Genomic_DNA"/>
</dbReference>